<comment type="caution">
    <text evidence="2">The sequence shown here is derived from an EMBL/GenBank/DDBJ whole genome shotgun (WGS) entry which is preliminary data.</text>
</comment>
<organism evidence="2 3">
    <name type="scientific">Uliginosibacterium aquaticum</name>
    <dbReference type="NCBI Taxonomy" id="2731212"/>
    <lineage>
        <taxon>Bacteria</taxon>
        <taxon>Pseudomonadati</taxon>
        <taxon>Pseudomonadota</taxon>
        <taxon>Betaproteobacteria</taxon>
        <taxon>Rhodocyclales</taxon>
        <taxon>Zoogloeaceae</taxon>
        <taxon>Uliginosibacterium</taxon>
    </lineage>
</organism>
<evidence type="ECO:0000313" key="3">
    <source>
        <dbReference type="Proteomes" id="UP000778523"/>
    </source>
</evidence>
<evidence type="ECO:0000256" key="1">
    <source>
        <dbReference type="ARBA" id="ARBA00007189"/>
    </source>
</evidence>
<proteinExistence type="inferred from homology"/>
<dbReference type="EMBL" id="JABCSC020000002">
    <property type="protein sequence ID" value="NSL54970.1"/>
    <property type="molecule type" value="Genomic_DNA"/>
</dbReference>
<comment type="similarity">
    <text evidence="1">Belongs to the UPF0751 family.</text>
</comment>
<evidence type="ECO:0000313" key="2">
    <source>
        <dbReference type="EMBL" id="NSL54970.1"/>
    </source>
</evidence>
<dbReference type="Pfam" id="PF10087">
    <property type="entry name" value="DUF2325"/>
    <property type="match status" value="1"/>
</dbReference>
<sequence length="101" mass="11524">MKALIVGADHVDPIRQELEHNPHLRGFTATEHWTGRKVGDERRKIPSGTGLVVVICDRINHQLLRNVRDQAKRRELPLLYARHSLTEIREKLAGLVLEAGH</sequence>
<protein>
    <submittedName>
        <fullName evidence="2">DUF2325 domain-containing protein</fullName>
    </submittedName>
</protein>
<dbReference type="Proteomes" id="UP000778523">
    <property type="component" value="Unassembled WGS sequence"/>
</dbReference>
<reference evidence="2 3" key="1">
    <citation type="submission" date="2020-06" db="EMBL/GenBank/DDBJ databases">
        <title>Draft genome of Uliginosibacterium sp. IMCC34675.</title>
        <authorList>
            <person name="Song J."/>
        </authorList>
    </citation>
    <scope>NUCLEOTIDE SEQUENCE [LARGE SCALE GENOMIC DNA]</scope>
    <source>
        <strain evidence="2 3">IMCC34675</strain>
    </source>
</reference>
<gene>
    <name evidence="2" type="ORF">HJ583_008035</name>
</gene>
<keyword evidence="3" id="KW-1185">Reference proteome</keyword>
<name>A0ABX2ILQ7_9RHOO</name>
<dbReference type="InterPro" id="IPR016772">
    <property type="entry name" value="UCP020408"/>
</dbReference>
<accession>A0ABX2ILQ7</accession>
<dbReference type="RefSeq" id="WP_170021463.1">
    <property type="nucleotide sequence ID" value="NZ_JABCSC020000002.1"/>
</dbReference>